<protein>
    <submittedName>
        <fullName evidence="2">Glycosyl transferase</fullName>
    </submittedName>
</protein>
<dbReference type="AlphaFoldDB" id="A0A1F5BVK9"/>
<evidence type="ECO:0000313" key="2">
    <source>
        <dbReference type="EMBL" id="OGD34642.1"/>
    </source>
</evidence>
<dbReference type="EMBL" id="MEYS01000001">
    <property type="protein sequence ID" value="OGD34642.1"/>
    <property type="molecule type" value="Genomic_DNA"/>
</dbReference>
<dbReference type="SUPFAM" id="SSF53448">
    <property type="entry name" value="Nucleotide-diphospho-sugar transferases"/>
    <property type="match status" value="1"/>
</dbReference>
<reference evidence="2 3" key="1">
    <citation type="journal article" date="2016" name="Nat. Commun.">
        <title>Thousands of microbial genomes shed light on interconnected biogeochemical processes in an aquifer system.</title>
        <authorList>
            <person name="Anantharaman K."/>
            <person name="Brown C.T."/>
            <person name="Hug L.A."/>
            <person name="Sharon I."/>
            <person name="Castelle C.J."/>
            <person name="Probst A.J."/>
            <person name="Thomas B.C."/>
            <person name="Singh A."/>
            <person name="Wilkins M.J."/>
            <person name="Karaoz U."/>
            <person name="Brodie E.L."/>
            <person name="Williams K.H."/>
            <person name="Hubbard S.S."/>
            <person name="Banfield J.F."/>
        </authorList>
    </citation>
    <scope>NUCLEOTIDE SEQUENCE [LARGE SCALE GENOMIC DNA]</scope>
</reference>
<dbReference type="CDD" id="cd04179">
    <property type="entry name" value="DPM_DPG-synthase_like"/>
    <property type="match status" value="1"/>
</dbReference>
<gene>
    <name evidence="2" type="ORF">A2988_04030</name>
</gene>
<dbReference type="Pfam" id="PF00535">
    <property type="entry name" value="Glycos_transf_2"/>
    <property type="match status" value="1"/>
</dbReference>
<evidence type="ECO:0000313" key="3">
    <source>
        <dbReference type="Proteomes" id="UP000176650"/>
    </source>
</evidence>
<dbReference type="GO" id="GO:0016740">
    <property type="term" value="F:transferase activity"/>
    <property type="evidence" value="ECO:0007669"/>
    <property type="project" value="UniProtKB-KW"/>
</dbReference>
<accession>A0A1F5BVK9</accession>
<dbReference type="PANTHER" id="PTHR48090:SF7">
    <property type="entry name" value="RFBJ PROTEIN"/>
    <property type="match status" value="1"/>
</dbReference>
<dbReference type="STRING" id="1797298.A2988_04030"/>
<organism evidence="2 3">
    <name type="scientific">Candidatus Azambacteria bacterium RIFCSPLOWO2_01_FULL_46_25</name>
    <dbReference type="NCBI Taxonomy" id="1797298"/>
    <lineage>
        <taxon>Bacteria</taxon>
        <taxon>Candidatus Azamiibacteriota</taxon>
    </lineage>
</organism>
<dbReference type="InterPro" id="IPR029044">
    <property type="entry name" value="Nucleotide-diphossugar_trans"/>
</dbReference>
<dbReference type="InterPro" id="IPR050256">
    <property type="entry name" value="Glycosyltransferase_2"/>
</dbReference>
<dbReference type="Gene3D" id="3.90.550.10">
    <property type="entry name" value="Spore Coat Polysaccharide Biosynthesis Protein SpsA, Chain A"/>
    <property type="match status" value="1"/>
</dbReference>
<dbReference type="Proteomes" id="UP000176650">
    <property type="component" value="Unassembled WGS sequence"/>
</dbReference>
<proteinExistence type="predicted"/>
<dbReference type="InterPro" id="IPR001173">
    <property type="entry name" value="Glyco_trans_2-like"/>
</dbReference>
<name>A0A1F5BVK9_9BACT</name>
<keyword evidence="2" id="KW-0808">Transferase</keyword>
<dbReference type="PANTHER" id="PTHR48090">
    <property type="entry name" value="UNDECAPRENYL-PHOSPHATE 4-DEOXY-4-FORMAMIDO-L-ARABINOSE TRANSFERASE-RELATED"/>
    <property type="match status" value="1"/>
</dbReference>
<evidence type="ECO:0000259" key="1">
    <source>
        <dbReference type="Pfam" id="PF00535"/>
    </source>
</evidence>
<comment type="caution">
    <text evidence="2">The sequence shown here is derived from an EMBL/GenBank/DDBJ whole genome shotgun (WGS) entry which is preliminary data.</text>
</comment>
<sequence length="233" mass="26478">MKYETLSIIIPVYNEKRTITEVVSRIQNVDIGPIKKEILIIDDGSTDGTREIIKTIPGVRHIFNEKNQGKGGVVKIGFENVTGDMVIIQDADLEYHPNDYPSLIAPILDGYADAVFGSRFLTGKPHKILAFHHYRANIFLTFLAGLCNNINFTDVQTGYKVFTKEVVGKLAPLLETKRFGIEIEMAIRITRMKVRMYEVGIAYYGRSYAEGKKINWKDGVAAIWHIIKFSFFR</sequence>
<feature type="domain" description="Glycosyltransferase 2-like" evidence="1">
    <location>
        <begin position="7"/>
        <end position="168"/>
    </location>
</feature>